<dbReference type="EMBL" id="JARAKF010000001">
    <property type="protein sequence ID" value="MDU9000534.1"/>
    <property type="molecule type" value="Genomic_DNA"/>
</dbReference>
<name>A0ABU3V2W4_9ACTN</name>
<gene>
    <name evidence="1" type="ORF">PU648_51180</name>
</gene>
<keyword evidence="2" id="KW-1185">Reference proteome</keyword>
<evidence type="ECO:0000313" key="2">
    <source>
        <dbReference type="Proteomes" id="UP001257627"/>
    </source>
</evidence>
<evidence type="ECO:0000313" key="1">
    <source>
        <dbReference type="EMBL" id="MDU9000534.1"/>
    </source>
</evidence>
<dbReference type="Proteomes" id="UP001257627">
    <property type="component" value="Unassembled WGS sequence"/>
</dbReference>
<organism evidence="1 2">
    <name type="scientific">Streptomyces mirabilis</name>
    <dbReference type="NCBI Taxonomy" id="68239"/>
    <lineage>
        <taxon>Bacteria</taxon>
        <taxon>Bacillati</taxon>
        <taxon>Actinomycetota</taxon>
        <taxon>Actinomycetes</taxon>
        <taxon>Kitasatosporales</taxon>
        <taxon>Streptomycetaceae</taxon>
        <taxon>Streptomyces</taxon>
    </lineage>
</organism>
<sequence>MHRASLSERRSAHHSLAAALTDSLLPRVWHLAEAEAATGPDEAVARALDEAALPAWRRGASSGAGARAADETAVIDRRRVDASAAVAGLIRADELSPHPGGRSRRLVEAAYLASIAGHLEVPRLLADHGQEPDTPTGLVFAATAHLLTHDEGDVDAAYRLLVRALDAHTDTAENDHWDYCGIL</sequence>
<dbReference type="RefSeq" id="WP_316737220.1">
    <property type="nucleotide sequence ID" value="NZ_JARAKF010000001.1"/>
</dbReference>
<protein>
    <submittedName>
        <fullName evidence="1">Uncharacterized protein</fullName>
    </submittedName>
</protein>
<accession>A0ABU3V2W4</accession>
<proteinExistence type="predicted"/>
<reference evidence="1 2" key="1">
    <citation type="submission" date="2023-02" db="EMBL/GenBank/DDBJ databases">
        <authorList>
            <person name="Maleckis M."/>
        </authorList>
    </citation>
    <scope>NUCLEOTIDE SEQUENCE [LARGE SCALE GENOMIC DNA]</scope>
    <source>
        <strain evidence="1 2">P8-A2</strain>
    </source>
</reference>
<comment type="caution">
    <text evidence="1">The sequence shown here is derived from an EMBL/GenBank/DDBJ whole genome shotgun (WGS) entry which is preliminary data.</text>
</comment>